<dbReference type="InterPro" id="IPR045012">
    <property type="entry name" value="NLP"/>
</dbReference>
<proteinExistence type="predicted"/>
<dbReference type="PANTHER" id="PTHR32002">
    <property type="entry name" value="PROTEIN NLP8"/>
    <property type="match status" value="1"/>
</dbReference>
<comment type="caution">
    <text evidence="2">The sequence shown here is derived from an EMBL/GenBank/DDBJ whole genome shotgun (WGS) entry which is preliminary data.</text>
</comment>
<name>A0A5N6MNM8_9ASTR</name>
<dbReference type="CDD" id="cd05992">
    <property type="entry name" value="PB1"/>
    <property type="match status" value="1"/>
</dbReference>
<evidence type="ECO:0000313" key="2">
    <source>
        <dbReference type="EMBL" id="KAD3641642.1"/>
    </source>
</evidence>
<dbReference type="Gene3D" id="3.10.20.90">
    <property type="entry name" value="Phosphatidylinositol 3-kinase Catalytic Subunit, Chain A, domain 1"/>
    <property type="match status" value="1"/>
</dbReference>
<evidence type="ECO:0000259" key="1">
    <source>
        <dbReference type="SMART" id="SM00666"/>
    </source>
</evidence>
<reference evidence="2 3" key="1">
    <citation type="submission" date="2019-05" db="EMBL/GenBank/DDBJ databases">
        <title>Mikania micrantha, genome provides insights into the molecular mechanism of rapid growth.</title>
        <authorList>
            <person name="Liu B."/>
        </authorList>
    </citation>
    <scope>NUCLEOTIDE SEQUENCE [LARGE SCALE GENOMIC DNA]</scope>
    <source>
        <strain evidence="2">NLD-2019</strain>
        <tissue evidence="2">Leaf</tissue>
    </source>
</reference>
<dbReference type="PANTHER" id="PTHR32002:SF35">
    <property type="entry name" value="PROTEIN NLP6"/>
    <property type="match status" value="1"/>
</dbReference>
<organism evidence="2 3">
    <name type="scientific">Mikania micrantha</name>
    <name type="common">bitter vine</name>
    <dbReference type="NCBI Taxonomy" id="192012"/>
    <lineage>
        <taxon>Eukaryota</taxon>
        <taxon>Viridiplantae</taxon>
        <taxon>Streptophyta</taxon>
        <taxon>Embryophyta</taxon>
        <taxon>Tracheophyta</taxon>
        <taxon>Spermatophyta</taxon>
        <taxon>Magnoliopsida</taxon>
        <taxon>eudicotyledons</taxon>
        <taxon>Gunneridae</taxon>
        <taxon>Pentapetalae</taxon>
        <taxon>asterids</taxon>
        <taxon>campanulids</taxon>
        <taxon>Asterales</taxon>
        <taxon>Asteraceae</taxon>
        <taxon>Asteroideae</taxon>
        <taxon>Heliantheae alliance</taxon>
        <taxon>Eupatorieae</taxon>
        <taxon>Mikania</taxon>
    </lineage>
</organism>
<dbReference type="InterPro" id="IPR000270">
    <property type="entry name" value="PB1_dom"/>
</dbReference>
<dbReference type="EMBL" id="SZYD01000015">
    <property type="protein sequence ID" value="KAD3641642.1"/>
    <property type="molecule type" value="Genomic_DNA"/>
</dbReference>
<dbReference type="OrthoDB" id="1739665at2759"/>
<dbReference type="SMART" id="SM00666">
    <property type="entry name" value="PB1"/>
    <property type="match status" value="1"/>
</dbReference>
<feature type="domain" description="PB1" evidence="1">
    <location>
        <begin position="208"/>
        <end position="287"/>
    </location>
</feature>
<dbReference type="Pfam" id="PF00564">
    <property type="entry name" value="PB1"/>
    <property type="match status" value="1"/>
</dbReference>
<sequence>MKQSVKNASNISKQLYATASGSRLYAQMRHEDMRDIGTSSMLKDWKKMHTKKGGGWVNETAEDDWFSAMDPAGIENIMNGFDFQERAALLQYWRRIPVGSKWTLTVEGQPFFTNEATNGLINYRRRCLNDVHCKQCLLNDLSVYGGKAYQRALGDPNQFMGQLVVPVYEGKKLAGVIELTTPEPEEDYADEFLRLSISLGREGLATKALTVKVTCGDTIRFPLLSNGINYLWENVTTRFPTVNHQSFLIKYVNRRHKSISISSDDDLKACIADSNNSFQIRMFIEPI</sequence>
<protein>
    <recommendedName>
        <fullName evidence="1">PB1 domain-containing protein</fullName>
    </recommendedName>
</protein>
<dbReference type="SUPFAM" id="SSF54277">
    <property type="entry name" value="CAD &amp; PB1 domains"/>
    <property type="match status" value="1"/>
</dbReference>
<evidence type="ECO:0000313" key="3">
    <source>
        <dbReference type="Proteomes" id="UP000326396"/>
    </source>
</evidence>
<dbReference type="AlphaFoldDB" id="A0A5N6MNM8"/>
<gene>
    <name evidence="2" type="ORF">E3N88_30866</name>
</gene>
<keyword evidence="3" id="KW-1185">Reference proteome</keyword>
<dbReference type="GO" id="GO:0003700">
    <property type="term" value="F:DNA-binding transcription factor activity"/>
    <property type="evidence" value="ECO:0007669"/>
    <property type="project" value="InterPro"/>
</dbReference>
<accession>A0A5N6MNM8</accession>
<dbReference type="Proteomes" id="UP000326396">
    <property type="component" value="Linkage Group LG5"/>
</dbReference>